<dbReference type="EMBL" id="AP027272">
    <property type="protein sequence ID" value="BDX05251.1"/>
    <property type="molecule type" value="Genomic_DNA"/>
</dbReference>
<name>A0AA48KN89_9ALTE</name>
<evidence type="ECO:0000313" key="2">
    <source>
        <dbReference type="EMBL" id="BDX05251.1"/>
    </source>
</evidence>
<keyword evidence="3" id="KW-1185">Reference proteome</keyword>
<evidence type="ECO:0000313" key="3">
    <source>
        <dbReference type="Proteomes" id="UP001333710"/>
    </source>
</evidence>
<dbReference type="GO" id="GO:0015385">
    <property type="term" value="F:sodium:proton antiporter activity"/>
    <property type="evidence" value="ECO:0007669"/>
    <property type="project" value="TreeGrafter"/>
</dbReference>
<dbReference type="AlphaFoldDB" id="A0AA48KN89"/>
<dbReference type="PANTHER" id="PTHR34703:SF1">
    <property type="entry name" value="ANTIPORTER SUBUNIT MNHG2-RELATED"/>
    <property type="match status" value="1"/>
</dbReference>
<protein>
    <submittedName>
        <fullName evidence="2">Sodium:proton antiporter</fullName>
    </submittedName>
</protein>
<dbReference type="NCBIfam" id="TIGR01300">
    <property type="entry name" value="CPA3_mnhG_phaG"/>
    <property type="match status" value="1"/>
</dbReference>
<sequence>MTGEMVIDILSGILLVAGSFFCFSGAVGLFRFPDFFTRMHAASVTDTLGAGMVLFGLMLQAGFTLITVKLLFIFAFLLLTGPAASHAMAKSAIHSGHLPKGKHYACDMPDHVNDTENSGGAESKR</sequence>
<dbReference type="KEGG" id="pmaw:MACH26_07720"/>
<keyword evidence="1" id="KW-1133">Transmembrane helix</keyword>
<gene>
    <name evidence="2" type="ORF">MACH26_07720</name>
</gene>
<dbReference type="PANTHER" id="PTHR34703">
    <property type="entry name" value="ANTIPORTER SUBUNIT MNHG2-RELATED"/>
    <property type="match status" value="1"/>
</dbReference>
<dbReference type="NCBIfam" id="NF009314">
    <property type="entry name" value="PRK12674.1-2"/>
    <property type="match status" value="1"/>
</dbReference>
<accession>A0AA48KN89</accession>
<dbReference type="Proteomes" id="UP001333710">
    <property type="component" value="Chromosome"/>
</dbReference>
<dbReference type="RefSeq" id="WP_338291219.1">
    <property type="nucleotide sequence ID" value="NZ_AP027272.1"/>
</dbReference>
<keyword evidence="1" id="KW-0472">Membrane</keyword>
<organism evidence="2 3">
    <name type="scientific">Planctobacterium marinum</name>
    <dbReference type="NCBI Taxonomy" id="1631968"/>
    <lineage>
        <taxon>Bacteria</taxon>
        <taxon>Pseudomonadati</taxon>
        <taxon>Pseudomonadota</taxon>
        <taxon>Gammaproteobacteria</taxon>
        <taxon>Alteromonadales</taxon>
        <taxon>Alteromonadaceae</taxon>
        <taxon>Planctobacterium</taxon>
    </lineage>
</organism>
<proteinExistence type="predicted"/>
<keyword evidence="1" id="KW-0812">Transmembrane</keyword>
<reference evidence="2" key="1">
    <citation type="submission" date="2023-01" db="EMBL/GenBank/DDBJ databases">
        <title>Complete genome sequence of Planctobacterium marinum strain Dej080120_11.</title>
        <authorList>
            <person name="Ueki S."/>
            <person name="Maruyama F."/>
        </authorList>
    </citation>
    <scope>NUCLEOTIDE SEQUENCE</scope>
    <source>
        <strain evidence="2">Dej080120_11</strain>
    </source>
</reference>
<dbReference type="InterPro" id="IPR005133">
    <property type="entry name" value="PhaG_MnhG_YufB"/>
</dbReference>
<feature type="transmembrane region" description="Helical" evidence="1">
    <location>
        <begin position="52"/>
        <end position="79"/>
    </location>
</feature>
<feature type="transmembrane region" description="Helical" evidence="1">
    <location>
        <begin position="12"/>
        <end position="32"/>
    </location>
</feature>
<evidence type="ECO:0000256" key="1">
    <source>
        <dbReference type="SAM" id="Phobius"/>
    </source>
</evidence>
<dbReference type="Pfam" id="PF03334">
    <property type="entry name" value="PhaG_MnhG_YufB"/>
    <property type="match status" value="1"/>
</dbReference>